<dbReference type="SUPFAM" id="SSF56024">
    <property type="entry name" value="Phospholipase D/nuclease"/>
    <property type="match status" value="2"/>
</dbReference>
<evidence type="ECO:0000256" key="4">
    <source>
        <dbReference type="SAM" id="MobiDB-lite"/>
    </source>
</evidence>
<feature type="domain" description="PLD phosphodiesterase" evidence="6">
    <location>
        <begin position="335"/>
        <end position="361"/>
    </location>
</feature>
<dbReference type="PANTHER" id="PTHR43856">
    <property type="entry name" value="CARDIOLIPIN HYDROLASE"/>
    <property type="match status" value="1"/>
</dbReference>
<keyword evidence="5" id="KW-0472">Membrane</keyword>
<dbReference type="GO" id="GO:0016042">
    <property type="term" value="P:lipid catabolic process"/>
    <property type="evidence" value="ECO:0007669"/>
    <property type="project" value="UniProtKB-KW"/>
</dbReference>
<keyword evidence="8" id="KW-1185">Reference proteome</keyword>
<reference evidence="7 8" key="1">
    <citation type="submission" date="2021-01" db="EMBL/GenBank/DDBJ databases">
        <title>Genome Sequence and Methylation Pattern of Haloterrigena salifodinae BOL5-1, An Extremely Halophilic Archaeon from a Bolivian Salt Mine.</title>
        <authorList>
            <person name="DasSarma P."/>
            <person name="Anton B.P."/>
            <person name="DasSarma S.L."/>
            <person name="von Ehrenheim H.A.L."/>
            <person name="Martinez F.L."/>
            <person name="Guzman D."/>
            <person name="Roberts R.J."/>
            <person name="DasSarma S."/>
        </authorList>
    </citation>
    <scope>NUCLEOTIDE SEQUENCE [LARGE SCALE GENOMIC DNA]</scope>
    <source>
        <strain evidence="7 8">BOL5-1</strain>
    </source>
</reference>
<evidence type="ECO:0000313" key="8">
    <source>
        <dbReference type="Proteomes" id="UP000637819"/>
    </source>
</evidence>
<dbReference type="Pfam" id="PF13091">
    <property type="entry name" value="PLDc_2"/>
    <property type="match status" value="2"/>
</dbReference>
<evidence type="ECO:0000256" key="2">
    <source>
        <dbReference type="ARBA" id="ARBA00022963"/>
    </source>
</evidence>
<dbReference type="PANTHER" id="PTHR43856:SF1">
    <property type="entry name" value="MITOCHONDRIAL CARDIOLIPIN HYDROLASE"/>
    <property type="match status" value="1"/>
</dbReference>
<dbReference type="RefSeq" id="WP_204748046.1">
    <property type="nucleotide sequence ID" value="NZ_CP069188.1"/>
</dbReference>
<dbReference type="InterPro" id="IPR001736">
    <property type="entry name" value="PLipase_D/transphosphatidylase"/>
</dbReference>
<dbReference type="PROSITE" id="PS50035">
    <property type="entry name" value="PLD"/>
    <property type="match status" value="2"/>
</dbReference>
<accession>A0A8T8E1Y6</accession>
<feature type="transmembrane region" description="Helical" evidence="5">
    <location>
        <begin position="593"/>
        <end position="612"/>
    </location>
</feature>
<dbReference type="GeneID" id="62873691"/>
<dbReference type="EMBL" id="CP069188">
    <property type="protein sequence ID" value="QRV15543.1"/>
    <property type="molecule type" value="Genomic_DNA"/>
</dbReference>
<name>A0A8T8E1Y6_9EURY</name>
<dbReference type="GO" id="GO:0016891">
    <property type="term" value="F:RNA endonuclease activity producing 5'-phosphomonoesters, hydrolytic mechanism"/>
    <property type="evidence" value="ECO:0007669"/>
    <property type="project" value="TreeGrafter"/>
</dbReference>
<evidence type="ECO:0000259" key="6">
    <source>
        <dbReference type="PROSITE" id="PS50035"/>
    </source>
</evidence>
<organism evidence="7 8">
    <name type="scientific">Haloterrigena salifodinae</name>
    <dbReference type="NCBI Taxonomy" id="2675099"/>
    <lineage>
        <taxon>Archaea</taxon>
        <taxon>Methanobacteriati</taxon>
        <taxon>Methanobacteriota</taxon>
        <taxon>Stenosarchaea group</taxon>
        <taxon>Halobacteria</taxon>
        <taxon>Halobacteriales</taxon>
        <taxon>Natrialbaceae</taxon>
        <taxon>Haloterrigena</taxon>
    </lineage>
</organism>
<evidence type="ECO:0000256" key="1">
    <source>
        <dbReference type="ARBA" id="ARBA00022801"/>
    </source>
</evidence>
<evidence type="ECO:0000256" key="5">
    <source>
        <dbReference type="SAM" id="Phobius"/>
    </source>
</evidence>
<dbReference type="OrthoDB" id="31343at2157"/>
<keyword evidence="2" id="KW-0442">Lipid degradation</keyword>
<dbReference type="InterPro" id="IPR025202">
    <property type="entry name" value="PLD-like_dom"/>
</dbReference>
<dbReference type="Gene3D" id="3.30.870.10">
    <property type="entry name" value="Endonuclease Chain A"/>
    <property type="match status" value="2"/>
</dbReference>
<dbReference type="KEGG" id="hsal:JMJ58_01165"/>
<dbReference type="AlphaFoldDB" id="A0A8T8E1Y6"/>
<gene>
    <name evidence="7" type="ORF">JMJ58_01165</name>
</gene>
<keyword evidence="5" id="KW-0812">Transmembrane</keyword>
<protein>
    <submittedName>
        <fullName evidence="7">Phospholipase</fullName>
    </submittedName>
</protein>
<dbReference type="InterPro" id="IPR051406">
    <property type="entry name" value="PLD_domain"/>
</dbReference>
<proteinExistence type="predicted"/>
<evidence type="ECO:0000256" key="3">
    <source>
        <dbReference type="ARBA" id="ARBA00023098"/>
    </source>
</evidence>
<feature type="domain" description="PLD phosphodiesterase" evidence="6">
    <location>
        <begin position="529"/>
        <end position="556"/>
    </location>
</feature>
<dbReference type="SMART" id="SM00155">
    <property type="entry name" value="PLDc"/>
    <property type="match status" value="2"/>
</dbReference>
<evidence type="ECO:0000313" key="7">
    <source>
        <dbReference type="EMBL" id="QRV15543.1"/>
    </source>
</evidence>
<keyword evidence="1" id="KW-0378">Hydrolase</keyword>
<sequence>MEHRRAVLVALVSVGLTAGTLLGFGIVAVDTATSDGHPGDVTSRGNATLSRADANGDGTSLACPIGAMESAPSSDELTDGNGSVPDADTGERPVNATGTAPRIVELYPNPTIRDNVGEYLVLEIPSGTRLENWTLTDGHTTAELPNETVPGRVAVSMDPNVTGGLTEYPVVELEGSLRLAVNGDTLKLRNETTTVDAVAYDRAPTAERWYRNGSETDELTAGDPATGDWNPRDATCLPVSTADVADATAFVLPDSPAVPLETLRGADDRLLLAGYTVTSEAVADELVAAADRGVDVAVLFESSPVGGTPAATESVLETLVDGGVDVRVIGGADSRYRYHHPKYAVVDDRVLVTTENWKPSGVGGQSSRGWGVRLESESLAADLATVFDADFEGRDTTSGAAYRKNASFVDDGPVFSSPDPEFPTAHGPSTVPVESAELLLAPDNAERRLNSLLESADDEILVLQPSIADDVSLLKSTLEAARRGVDVRILLGSAEYNADENAALARDVERIADDESLPLEVELVEETDAFEKIHAKGVVIDREVAVVGSANWNENSLQNNREVVLALHGEEIASYYADVFEADWQGDGGRSRLTVGVALAVIAALALAALVGRRYVRFGDQH</sequence>
<dbReference type="Proteomes" id="UP000637819">
    <property type="component" value="Chromosome"/>
</dbReference>
<feature type="region of interest" description="Disordered" evidence="4">
    <location>
        <begin position="33"/>
        <end position="96"/>
    </location>
</feature>
<dbReference type="CDD" id="cd09128">
    <property type="entry name" value="PLDc_unchar1_2"/>
    <property type="match status" value="1"/>
</dbReference>
<keyword evidence="5" id="KW-1133">Transmembrane helix</keyword>
<keyword evidence="3" id="KW-0443">Lipid metabolism</keyword>